<dbReference type="AlphaFoldDB" id="A0A1M4ZMT8"/>
<dbReference type="PANTHER" id="PTHR12994:SF17">
    <property type="entry name" value="LD30995P"/>
    <property type="match status" value="1"/>
</dbReference>
<name>A0A1M4ZMT8_9CLOT</name>
<evidence type="ECO:0000313" key="2">
    <source>
        <dbReference type="Proteomes" id="UP000184423"/>
    </source>
</evidence>
<dbReference type="PANTHER" id="PTHR12994">
    <property type="entry name" value="SECERNIN"/>
    <property type="match status" value="1"/>
</dbReference>
<dbReference type="Gene3D" id="3.60.60.10">
    <property type="entry name" value="Penicillin V Acylase, Chain A"/>
    <property type="match status" value="1"/>
</dbReference>
<dbReference type="GO" id="GO:0070004">
    <property type="term" value="F:cysteine-type exopeptidase activity"/>
    <property type="evidence" value="ECO:0007669"/>
    <property type="project" value="InterPro"/>
</dbReference>
<evidence type="ECO:0000313" key="1">
    <source>
        <dbReference type="EMBL" id="SHF19117.1"/>
    </source>
</evidence>
<accession>A0A1M4ZMT8</accession>
<gene>
    <name evidence="1" type="ORF">SAMN02746091_01959</name>
</gene>
<dbReference type="RefSeq" id="WP_073249369.1">
    <property type="nucleotide sequence ID" value="NZ_FQVG01000041.1"/>
</dbReference>
<keyword evidence="2" id="KW-1185">Reference proteome</keyword>
<sequence length="390" mass="44823">MCDTLVALKNSTKNGSVIFGKNSDREKNEPHIIIRTDRRKYKKGETVKCTYIEIPQAEETYECILFKPSWIWGAEMGVNEFGVVIGNEAVFTKQKQGPPALLGMDILRLSLERSKTAVEALGYIVYFIKTYGQGGKCGYTKNLKYHNSFIVADFNSAYKIETAGYIWAIKKIEDVDSISNSISITNDYDMLSNDVEDNFIYKRILGRENFNFKERYENRLVAKVAEGDFRRNITYSYLKSKQGSLTVDDFKSILRHHEKEDGNRLNGSMKNICMHDGSLISSETTGSMIVELINGEINILATGSSLPCLSTYKPMWFVDSDVFFKEEDSDRAVEYWKSEREKIREVEEGRVDKDRFIKNRDEFENNLSKLVSAAKTEKDKIEIMKYAWTT</sequence>
<reference evidence="2" key="1">
    <citation type="submission" date="2016-11" db="EMBL/GenBank/DDBJ databases">
        <authorList>
            <person name="Varghese N."/>
            <person name="Submissions S."/>
        </authorList>
    </citation>
    <scope>NUCLEOTIDE SEQUENCE [LARGE SCALE GENOMIC DNA]</scope>
    <source>
        <strain evidence="2">DSM 10124</strain>
    </source>
</reference>
<dbReference type="Proteomes" id="UP000184423">
    <property type="component" value="Unassembled WGS sequence"/>
</dbReference>
<dbReference type="GO" id="GO:0006508">
    <property type="term" value="P:proteolysis"/>
    <property type="evidence" value="ECO:0007669"/>
    <property type="project" value="InterPro"/>
</dbReference>
<protein>
    <submittedName>
        <fullName evidence="1">Dipeptidase</fullName>
    </submittedName>
</protein>
<organism evidence="1 2">
    <name type="scientific">Caloramator proteoclasticus DSM 10124</name>
    <dbReference type="NCBI Taxonomy" id="1121262"/>
    <lineage>
        <taxon>Bacteria</taxon>
        <taxon>Bacillati</taxon>
        <taxon>Bacillota</taxon>
        <taxon>Clostridia</taxon>
        <taxon>Eubacteriales</taxon>
        <taxon>Clostridiaceae</taxon>
        <taxon>Caloramator</taxon>
    </lineage>
</organism>
<dbReference type="EMBL" id="FQVG01000041">
    <property type="protein sequence ID" value="SHF19117.1"/>
    <property type="molecule type" value="Genomic_DNA"/>
</dbReference>
<proteinExistence type="predicted"/>
<dbReference type="InterPro" id="IPR005322">
    <property type="entry name" value="Peptidase_C69"/>
</dbReference>
<dbReference type="GO" id="GO:0016805">
    <property type="term" value="F:dipeptidase activity"/>
    <property type="evidence" value="ECO:0007669"/>
    <property type="project" value="InterPro"/>
</dbReference>